<dbReference type="EMBL" id="SGWV01000009">
    <property type="protein sequence ID" value="RZS54459.1"/>
    <property type="molecule type" value="Genomic_DNA"/>
</dbReference>
<dbReference type="Pfam" id="PF00702">
    <property type="entry name" value="Hydrolase"/>
    <property type="match status" value="1"/>
</dbReference>
<comment type="similarity">
    <text evidence="3">Belongs to the HAD-like hydrolase superfamily. CbbY/CbbZ/Gph/YieH family.</text>
</comment>
<dbReference type="RefSeq" id="WP_130481811.1">
    <property type="nucleotide sequence ID" value="NZ_SGWV01000009.1"/>
</dbReference>
<dbReference type="Gene3D" id="3.40.50.1000">
    <property type="entry name" value="HAD superfamily/HAD-like"/>
    <property type="match status" value="1"/>
</dbReference>
<gene>
    <name evidence="5" type="ORF">EV685_1936</name>
</gene>
<protein>
    <recommendedName>
        <fullName evidence="4">phosphoglycolate phosphatase</fullName>
        <ecNumber evidence="4">3.1.3.18</ecNumber>
    </recommendedName>
</protein>
<dbReference type="Proteomes" id="UP000293433">
    <property type="component" value="Unassembled WGS sequence"/>
</dbReference>
<dbReference type="InterPro" id="IPR050155">
    <property type="entry name" value="HAD-like_hydrolase_sf"/>
</dbReference>
<evidence type="ECO:0000256" key="1">
    <source>
        <dbReference type="ARBA" id="ARBA00000830"/>
    </source>
</evidence>
<dbReference type="GO" id="GO:0006281">
    <property type="term" value="P:DNA repair"/>
    <property type="evidence" value="ECO:0007669"/>
    <property type="project" value="TreeGrafter"/>
</dbReference>
<comment type="caution">
    <text evidence="5">The sequence shown here is derived from an EMBL/GenBank/DDBJ whole genome shotgun (WGS) entry which is preliminary data.</text>
</comment>
<dbReference type="InterPro" id="IPR023214">
    <property type="entry name" value="HAD_sf"/>
</dbReference>
<dbReference type="SFLD" id="SFLDG01135">
    <property type="entry name" value="C1.5.6:_HAD__Beta-PGM__Phospha"/>
    <property type="match status" value="1"/>
</dbReference>
<dbReference type="EC" id="3.1.3.18" evidence="4"/>
<evidence type="ECO:0000313" key="6">
    <source>
        <dbReference type="Proteomes" id="UP000293433"/>
    </source>
</evidence>
<dbReference type="SFLD" id="SFLDG01129">
    <property type="entry name" value="C1.5:_HAD__Beta-PGM__Phosphata"/>
    <property type="match status" value="1"/>
</dbReference>
<dbReference type="OrthoDB" id="9807630at2"/>
<dbReference type="InterPro" id="IPR023198">
    <property type="entry name" value="PGP-like_dom2"/>
</dbReference>
<comment type="pathway">
    <text evidence="2">Organic acid metabolism; glycolate biosynthesis; glycolate from 2-phosphoglycolate: step 1/1.</text>
</comment>
<dbReference type="AlphaFoldDB" id="A0A4Q7LLN6"/>
<dbReference type="PANTHER" id="PTHR43434">
    <property type="entry name" value="PHOSPHOGLYCOLATE PHOSPHATASE"/>
    <property type="match status" value="1"/>
</dbReference>
<accession>A0A4Q7LLN6</accession>
<sequence>MNTHIPSVDAVSFDLDGTLVDTAGEIAAAVNATLRDFDIAARSTEDITALIGDGLRALMLKLLARLLLDQPALADRLHPDAVLARVEHHYGLRVGGSARAYPGAASTLQALRAAGVRTACVTNKDGRYARMLLEATGLIEHLDLVVAGDTLPHKKPHPSVLRHVAKRLGVAPHRLAHVGDSRTDLLAARNAGAADWAVPHGYNGGEPIAAAEPGRLFDDLPAVAAWVLATRASGPSPIQSMAA</sequence>
<reference evidence="5 6" key="1">
    <citation type="submission" date="2019-02" db="EMBL/GenBank/DDBJ databases">
        <title>Genomic Encyclopedia of Type Strains, Phase IV (KMG-IV): sequencing the most valuable type-strain genomes for metagenomic binning, comparative biology and taxonomic classification.</title>
        <authorList>
            <person name="Goeker M."/>
        </authorList>
    </citation>
    <scope>NUCLEOTIDE SEQUENCE [LARGE SCALE GENOMIC DNA]</scope>
    <source>
        <strain evidence="5 6">DSM 10617</strain>
    </source>
</reference>
<dbReference type="Gene3D" id="1.10.150.240">
    <property type="entry name" value="Putative phosphatase, domain 2"/>
    <property type="match status" value="1"/>
</dbReference>
<evidence type="ECO:0000256" key="2">
    <source>
        <dbReference type="ARBA" id="ARBA00004818"/>
    </source>
</evidence>
<dbReference type="NCBIfam" id="TIGR01509">
    <property type="entry name" value="HAD-SF-IA-v3"/>
    <property type="match status" value="1"/>
</dbReference>
<dbReference type="GO" id="GO:0008967">
    <property type="term" value="F:phosphoglycolate phosphatase activity"/>
    <property type="evidence" value="ECO:0007669"/>
    <property type="project" value="UniProtKB-EC"/>
</dbReference>
<keyword evidence="6" id="KW-1185">Reference proteome</keyword>
<evidence type="ECO:0000256" key="4">
    <source>
        <dbReference type="ARBA" id="ARBA00013078"/>
    </source>
</evidence>
<dbReference type="SFLD" id="SFLDS00003">
    <property type="entry name" value="Haloacid_Dehalogenase"/>
    <property type="match status" value="1"/>
</dbReference>
<dbReference type="InterPro" id="IPR036412">
    <property type="entry name" value="HAD-like_sf"/>
</dbReference>
<comment type="catalytic activity">
    <reaction evidence="1">
        <text>2-phosphoglycolate + H2O = glycolate + phosphate</text>
        <dbReference type="Rhea" id="RHEA:14369"/>
        <dbReference type="ChEBI" id="CHEBI:15377"/>
        <dbReference type="ChEBI" id="CHEBI:29805"/>
        <dbReference type="ChEBI" id="CHEBI:43474"/>
        <dbReference type="ChEBI" id="CHEBI:58033"/>
        <dbReference type="EC" id="3.1.3.18"/>
    </reaction>
</comment>
<evidence type="ECO:0000313" key="5">
    <source>
        <dbReference type="EMBL" id="RZS54459.1"/>
    </source>
</evidence>
<organism evidence="5 6">
    <name type="scientific">Sphaerotilus mobilis</name>
    <dbReference type="NCBI Taxonomy" id="47994"/>
    <lineage>
        <taxon>Bacteria</taxon>
        <taxon>Pseudomonadati</taxon>
        <taxon>Pseudomonadota</taxon>
        <taxon>Betaproteobacteria</taxon>
        <taxon>Burkholderiales</taxon>
        <taxon>Sphaerotilaceae</taxon>
        <taxon>Sphaerotilus</taxon>
    </lineage>
</organism>
<dbReference type="PANTHER" id="PTHR43434:SF1">
    <property type="entry name" value="PHOSPHOGLYCOLATE PHOSPHATASE"/>
    <property type="match status" value="1"/>
</dbReference>
<evidence type="ECO:0000256" key="3">
    <source>
        <dbReference type="ARBA" id="ARBA00006171"/>
    </source>
</evidence>
<dbReference type="PRINTS" id="PR00413">
    <property type="entry name" value="HADHALOGNASE"/>
</dbReference>
<name>A0A4Q7LLN6_9BURK</name>
<dbReference type="GO" id="GO:0005829">
    <property type="term" value="C:cytosol"/>
    <property type="evidence" value="ECO:0007669"/>
    <property type="project" value="TreeGrafter"/>
</dbReference>
<dbReference type="InterPro" id="IPR006439">
    <property type="entry name" value="HAD-SF_hydro_IA"/>
</dbReference>
<proteinExistence type="inferred from homology"/>
<dbReference type="SUPFAM" id="SSF56784">
    <property type="entry name" value="HAD-like"/>
    <property type="match status" value="1"/>
</dbReference>
<dbReference type="NCBIfam" id="TIGR01549">
    <property type="entry name" value="HAD-SF-IA-v1"/>
    <property type="match status" value="1"/>
</dbReference>